<evidence type="ECO:0000313" key="2">
    <source>
        <dbReference type="EMBL" id="GAB38969.1"/>
    </source>
</evidence>
<dbReference type="AlphaFoldDB" id="H5TZR1"/>
<sequence>MNALPAGTAADSSRFGGWGTTVPCDDNATSKDAPVNYSDSRDLKLPPGSDYSAAVARVGDIWTSWGWKVIEREDFTKPNRFAEAPDAFKLQIELNNANYPPIVTASSPCFSGRLVDWNVPMPAVIAHKNR</sequence>
<comment type="caution">
    <text evidence="2">The sequence shown here is derived from an EMBL/GenBank/DDBJ whole genome shotgun (WGS) entry which is preliminary data.</text>
</comment>
<accession>H5TZR1</accession>
<dbReference type="eggNOG" id="ENOG5031JXJ">
    <property type="taxonomic scope" value="Bacteria"/>
</dbReference>
<name>H5TZR1_9ACTN</name>
<gene>
    <name evidence="2" type="ORF">GOSPT_054_00010</name>
</gene>
<keyword evidence="3" id="KW-1185">Reference proteome</keyword>
<reference evidence="2 3" key="1">
    <citation type="submission" date="2012-02" db="EMBL/GenBank/DDBJ databases">
        <title>Whole genome shotgun sequence of Gordonia sputi NBRC 100414.</title>
        <authorList>
            <person name="Yoshida I."/>
            <person name="Hosoyama A."/>
            <person name="Tsuchikane K."/>
            <person name="Katsumata H."/>
            <person name="Yamazaki S."/>
            <person name="Fujita N."/>
        </authorList>
    </citation>
    <scope>NUCLEOTIDE SEQUENCE [LARGE SCALE GENOMIC DNA]</scope>
    <source>
        <strain evidence="2 3">NBRC 100414</strain>
    </source>
</reference>
<dbReference type="EMBL" id="BAFC01000054">
    <property type="protein sequence ID" value="GAB38969.1"/>
    <property type="molecule type" value="Genomic_DNA"/>
</dbReference>
<dbReference type="Proteomes" id="UP000005845">
    <property type="component" value="Unassembled WGS sequence"/>
</dbReference>
<protein>
    <submittedName>
        <fullName evidence="2">Uncharacterized protein</fullName>
    </submittedName>
</protein>
<feature type="region of interest" description="Disordered" evidence="1">
    <location>
        <begin position="1"/>
        <end position="39"/>
    </location>
</feature>
<organism evidence="2 3">
    <name type="scientific">Gordonia sputi NBRC 100414</name>
    <dbReference type="NCBI Taxonomy" id="1089453"/>
    <lineage>
        <taxon>Bacteria</taxon>
        <taxon>Bacillati</taxon>
        <taxon>Actinomycetota</taxon>
        <taxon>Actinomycetes</taxon>
        <taxon>Mycobacteriales</taxon>
        <taxon>Gordoniaceae</taxon>
        <taxon>Gordonia</taxon>
    </lineage>
</organism>
<proteinExistence type="predicted"/>
<evidence type="ECO:0000256" key="1">
    <source>
        <dbReference type="SAM" id="MobiDB-lite"/>
    </source>
</evidence>
<evidence type="ECO:0000313" key="3">
    <source>
        <dbReference type="Proteomes" id="UP000005845"/>
    </source>
</evidence>